<feature type="compositionally biased region" description="Low complexity" evidence="2">
    <location>
        <begin position="496"/>
        <end position="509"/>
    </location>
</feature>
<protein>
    <recommendedName>
        <fullName evidence="3">Rho-GAP domain-containing protein</fullName>
    </recommendedName>
</protein>
<dbReference type="PROSITE" id="PS50238">
    <property type="entry name" value="RHOGAP"/>
    <property type="match status" value="1"/>
</dbReference>
<evidence type="ECO:0000256" key="1">
    <source>
        <dbReference type="ARBA" id="ARBA00022468"/>
    </source>
</evidence>
<feature type="region of interest" description="Disordered" evidence="2">
    <location>
        <begin position="941"/>
        <end position="964"/>
    </location>
</feature>
<dbReference type="SUPFAM" id="SSF48350">
    <property type="entry name" value="GTPase activation domain, GAP"/>
    <property type="match status" value="1"/>
</dbReference>
<dbReference type="PANTHER" id="PTHR12635">
    <property type="entry name" value="RHO-GTPASE-ACTIVATING PROTEIN 6 FAMILY MEMBER"/>
    <property type="match status" value="1"/>
</dbReference>
<feature type="compositionally biased region" description="Polar residues" evidence="2">
    <location>
        <begin position="451"/>
        <end position="466"/>
    </location>
</feature>
<dbReference type="EMBL" id="CAJOBB010000185">
    <property type="protein sequence ID" value="CAF3601004.1"/>
    <property type="molecule type" value="Genomic_DNA"/>
</dbReference>
<feature type="compositionally biased region" description="Low complexity" evidence="2">
    <location>
        <begin position="262"/>
        <end position="325"/>
    </location>
</feature>
<dbReference type="AlphaFoldDB" id="A0A813RJE4"/>
<feature type="region of interest" description="Disordered" evidence="2">
    <location>
        <begin position="819"/>
        <end position="885"/>
    </location>
</feature>
<feature type="compositionally biased region" description="Polar residues" evidence="2">
    <location>
        <begin position="979"/>
        <end position="995"/>
    </location>
</feature>
<evidence type="ECO:0000313" key="4">
    <source>
        <dbReference type="EMBL" id="CAF0782888.1"/>
    </source>
</evidence>
<dbReference type="GO" id="GO:0007165">
    <property type="term" value="P:signal transduction"/>
    <property type="evidence" value="ECO:0007669"/>
    <property type="project" value="InterPro"/>
</dbReference>
<dbReference type="EMBL" id="CAJNOE010000036">
    <property type="protein sequence ID" value="CAF0782888.1"/>
    <property type="molecule type" value="Genomic_DNA"/>
</dbReference>
<feature type="region of interest" description="Disordered" evidence="2">
    <location>
        <begin position="199"/>
        <end position="246"/>
    </location>
</feature>
<feature type="region of interest" description="Disordered" evidence="2">
    <location>
        <begin position="976"/>
        <end position="1026"/>
    </location>
</feature>
<accession>A0A813RJE4</accession>
<name>A0A813RJE4_9BILA</name>
<dbReference type="InterPro" id="IPR000198">
    <property type="entry name" value="RhoGAP_dom"/>
</dbReference>
<gene>
    <name evidence="4" type="ORF">IZO911_LOCUS5949</name>
    <name evidence="5" type="ORF">KXQ929_LOCUS5132</name>
</gene>
<dbReference type="Proteomes" id="UP000663868">
    <property type="component" value="Unassembled WGS sequence"/>
</dbReference>
<feature type="compositionally biased region" description="Basic and acidic residues" evidence="2">
    <location>
        <begin position="415"/>
        <end position="426"/>
    </location>
</feature>
<sequence length="1026" mass="113671">MARHTPLPSFLLDTDCITEHTITDLQTASTTPNIPQLYQQQQQQQQSSLQSQRFQVRFRRSACSNLQSTTIHEGRIYNENNRRASLFFDQSSQQRVDIKKLTTFDEEPDESDYIRLCRQRCQSLYGSLPHSTTVSAPISSIILTEHTCIISDNDDDNEDDEQDEDEDERCFETLGKNDFRHSLPDTSPAGLAIRNFLKRNKSSSNNNNNNNNNIRHHHRLGLPSNSSQSLCSSRSSSSSLLTSSPSPLSTFRNFLSLVKLPSSSSSSSSTTTTTTSGTTTKSIISTTTSSSSTSITPHHSSLTTLTSATGGSSTTLDQTISTSNTSKKRSTTSIDAQFQWHFDADKSQWSSSDGTSTITLGPIELHNLTYAEHKQLKRLILQRLQSSQYDLGVPIHVPKEEPVRKRKHHFMFRSKSSDKSKEAREAKSNGNVFGVALSQCVIDDDFHFQDDTNATSPSSIPTASGNNRKDSTDMVVITTSDRRTSPSGSVSSTNDSGYSVSPASPSSLHISDCDYEQTKIRSLSLEALAGNESGAGVNRVNTLRCYPAKVPELLSNCCDYLEKNALQTVGLFRVGVSKKRLKELKEQVNLNRSVTFDSTTNAHDIAGLIKEFLRELPEPLLTRDLCVPFLNIPSRLNPKEQLRALSYLIDLLPSSNRDTLYTLLKFLHHVSLNAQDRYASDGKTLLAGNKMDTANLAIVFAPTILMDGKAPVMTSKDMSVATSADQMEQGKTVLKMMIEQYKELFMISKDLHNQINLALNDSDNVQLMRALAFKVQNGCGINSMQLDETNEHLLMSLDLTPVLCETPNATTSIFSSIIPQTNRSNQQQQGGGPILRRYNHRRNSDFPCSSTHSSRSSEFLQVPMSSSQQRISNHNHQTASKLPRVRDIREASMDQIIFRVIEPFSSVINEQQQQLRNSTEPVINISSFDDITTSSIIRPNTLDIKESPPSPPSSPVLRPATITTTSDTTLLREIKPYSRSKTAPLSTSSGAQNFLSVKRREARDLCGSSSNDDSPSPTSGHHSTLV</sequence>
<evidence type="ECO:0000313" key="5">
    <source>
        <dbReference type="EMBL" id="CAF3601004.1"/>
    </source>
</evidence>
<dbReference type="GO" id="GO:0005096">
    <property type="term" value="F:GTPase activator activity"/>
    <property type="evidence" value="ECO:0007669"/>
    <property type="project" value="UniProtKB-KW"/>
</dbReference>
<feature type="region of interest" description="Disordered" evidence="2">
    <location>
        <begin position="260"/>
        <end position="328"/>
    </location>
</feature>
<proteinExistence type="predicted"/>
<dbReference type="Proteomes" id="UP000663860">
    <property type="component" value="Unassembled WGS sequence"/>
</dbReference>
<feature type="compositionally biased region" description="Low complexity" evidence="2">
    <location>
        <begin position="222"/>
        <end position="246"/>
    </location>
</feature>
<feature type="compositionally biased region" description="Low complexity" evidence="2">
    <location>
        <begin position="1008"/>
        <end position="1019"/>
    </location>
</feature>
<keyword evidence="1" id="KW-0343">GTPase activation</keyword>
<dbReference type="Pfam" id="PF00620">
    <property type="entry name" value="RhoGAP"/>
    <property type="match status" value="1"/>
</dbReference>
<dbReference type="InterPro" id="IPR037863">
    <property type="entry name" value="RHOGAP6/36"/>
</dbReference>
<dbReference type="Gene3D" id="1.10.555.10">
    <property type="entry name" value="Rho GTPase activation protein"/>
    <property type="match status" value="1"/>
</dbReference>
<reference evidence="4" key="1">
    <citation type="submission" date="2021-02" db="EMBL/GenBank/DDBJ databases">
        <authorList>
            <person name="Nowell W R."/>
        </authorList>
    </citation>
    <scope>NUCLEOTIDE SEQUENCE</scope>
</reference>
<feature type="compositionally biased region" description="Polar residues" evidence="2">
    <location>
        <begin position="819"/>
        <end position="828"/>
    </location>
</feature>
<feature type="domain" description="Rho-GAP" evidence="3">
    <location>
        <begin position="523"/>
        <end position="745"/>
    </location>
</feature>
<dbReference type="SMART" id="SM00324">
    <property type="entry name" value="RhoGAP"/>
    <property type="match status" value="1"/>
</dbReference>
<feature type="region of interest" description="Disordered" evidence="2">
    <location>
        <begin position="406"/>
        <end position="426"/>
    </location>
</feature>
<evidence type="ECO:0000313" key="6">
    <source>
        <dbReference type="Proteomes" id="UP000663860"/>
    </source>
</evidence>
<evidence type="ECO:0000259" key="3">
    <source>
        <dbReference type="PROSITE" id="PS50238"/>
    </source>
</evidence>
<evidence type="ECO:0000256" key="2">
    <source>
        <dbReference type="SAM" id="MobiDB-lite"/>
    </source>
</evidence>
<feature type="compositionally biased region" description="Polar residues" evidence="2">
    <location>
        <begin position="485"/>
        <end position="495"/>
    </location>
</feature>
<dbReference type="InterPro" id="IPR008936">
    <property type="entry name" value="Rho_GTPase_activation_prot"/>
</dbReference>
<feature type="region of interest" description="Disordered" evidence="2">
    <location>
        <begin position="451"/>
        <end position="509"/>
    </location>
</feature>
<comment type="caution">
    <text evidence="4">The sequence shown here is derived from an EMBL/GenBank/DDBJ whole genome shotgun (WGS) entry which is preliminary data.</text>
</comment>
<dbReference type="PANTHER" id="PTHR12635:SF7">
    <property type="entry name" value="RHO GTPASE ACTIVATING PROTEIN 6-RELATED"/>
    <property type="match status" value="1"/>
</dbReference>
<feature type="compositionally biased region" description="Low complexity" evidence="2">
    <location>
        <begin position="202"/>
        <end position="213"/>
    </location>
</feature>
<organism evidence="4 6">
    <name type="scientific">Adineta steineri</name>
    <dbReference type="NCBI Taxonomy" id="433720"/>
    <lineage>
        <taxon>Eukaryota</taxon>
        <taxon>Metazoa</taxon>
        <taxon>Spiralia</taxon>
        <taxon>Gnathifera</taxon>
        <taxon>Rotifera</taxon>
        <taxon>Eurotatoria</taxon>
        <taxon>Bdelloidea</taxon>
        <taxon>Adinetida</taxon>
        <taxon>Adinetidae</taxon>
        <taxon>Adineta</taxon>
    </lineage>
</organism>
<feature type="compositionally biased region" description="Polar residues" evidence="2">
    <location>
        <begin position="846"/>
        <end position="880"/>
    </location>
</feature>